<keyword evidence="3" id="KW-1185">Reference proteome</keyword>
<dbReference type="Proteomes" id="UP000499080">
    <property type="component" value="Unassembled WGS sequence"/>
</dbReference>
<name>A0A4Y2H330_ARAVE</name>
<evidence type="ECO:0000313" key="3">
    <source>
        <dbReference type="Proteomes" id="UP000499080"/>
    </source>
</evidence>
<dbReference type="EMBL" id="BGPR01001668">
    <property type="protein sequence ID" value="GBM59168.1"/>
    <property type="molecule type" value="Genomic_DNA"/>
</dbReference>
<organism evidence="2 3">
    <name type="scientific">Araneus ventricosus</name>
    <name type="common">Orbweaver spider</name>
    <name type="synonym">Epeira ventricosa</name>
    <dbReference type="NCBI Taxonomy" id="182803"/>
    <lineage>
        <taxon>Eukaryota</taxon>
        <taxon>Metazoa</taxon>
        <taxon>Ecdysozoa</taxon>
        <taxon>Arthropoda</taxon>
        <taxon>Chelicerata</taxon>
        <taxon>Arachnida</taxon>
        <taxon>Araneae</taxon>
        <taxon>Araneomorphae</taxon>
        <taxon>Entelegynae</taxon>
        <taxon>Araneoidea</taxon>
        <taxon>Araneidae</taxon>
        <taxon>Araneus</taxon>
    </lineage>
</organism>
<sequence>MIRRDANDQIFGRPSGEWAHPDNAPTHRFLLVSNYLSKHPIPVLPQSVNSPDLAPCDFFPFHRMQNLLKGQQFSSSEAVQRRRHWRRW</sequence>
<evidence type="ECO:0000313" key="2">
    <source>
        <dbReference type="EMBL" id="GBM59168.1"/>
    </source>
</evidence>
<dbReference type="Gene3D" id="3.30.420.10">
    <property type="entry name" value="Ribonuclease H-like superfamily/Ribonuclease H"/>
    <property type="match status" value="1"/>
</dbReference>
<dbReference type="GO" id="GO:0003676">
    <property type="term" value="F:nucleic acid binding"/>
    <property type="evidence" value="ECO:0007669"/>
    <property type="project" value="InterPro"/>
</dbReference>
<evidence type="ECO:0008006" key="4">
    <source>
        <dbReference type="Google" id="ProtNLM"/>
    </source>
</evidence>
<gene>
    <name evidence="2" type="ORF">AVEN_18057_1</name>
</gene>
<dbReference type="InterPro" id="IPR036397">
    <property type="entry name" value="RNaseH_sf"/>
</dbReference>
<dbReference type="AlphaFoldDB" id="A0A4Y2H330"/>
<protein>
    <recommendedName>
        <fullName evidence="4">Tc1-like transposase DDE domain-containing protein</fullName>
    </recommendedName>
</protein>
<reference evidence="2 3" key="1">
    <citation type="journal article" date="2019" name="Sci. Rep.">
        <title>Orb-weaving spider Araneus ventricosus genome elucidates the spidroin gene catalogue.</title>
        <authorList>
            <person name="Kono N."/>
            <person name="Nakamura H."/>
            <person name="Ohtoshi R."/>
            <person name="Moran D.A.P."/>
            <person name="Shinohara A."/>
            <person name="Yoshida Y."/>
            <person name="Fujiwara M."/>
            <person name="Mori M."/>
            <person name="Tomita M."/>
            <person name="Arakawa K."/>
        </authorList>
    </citation>
    <scope>NUCLEOTIDE SEQUENCE [LARGE SCALE GENOMIC DNA]</scope>
</reference>
<evidence type="ECO:0000256" key="1">
    <source>
        <dbReference type="SAM" id="MobiDB-lite"/>
    </source>
</evidence>
<proteinExistence type="predicted"/>
<comment type="caution">
    <text evidence="2">The sequence shown here is derived from an EMBL/GenBank/DDBJ whole genome shotgun (WGS) entry which is preliminary data.</text>
</comment>
<feature type="region of interest" description="Disordered" evidence="1">
    <location>
        <begin position="1"/>
        <end position="23"/>
    </location>
</feature>
<accession>A0A4Y2H330</accession>
<dbReference type="OrthoDB" id="6818839at2759"/>